<dbReference type="Pfam" id="PF04969">
    <property type="entry name" value="CS"/>
    <property type="match status" value="2"/>
</dbReference>
<dbReference type="GO" id="GO:0005634">
    <property type="term" value="C:nucleus"/>
    <property type="evidence" value="ECO:0007669"/>
    <property type="project" value="TreeGrafter"/>
</dbReference>
<feature type="domain" description="CS" evidence="2">
    <location>
        <begin position="192"/>
        <end position="285"/>
    </location>
</feature>
<feature type="region of interest" description="Disordered" evidence="1">
    <location>
        <begin position="15"/>
        <end position="65"/>
    </location>
</feature>
<dbReference type="PANTHER" id="PTHR13164">
    <property type="entry name" value="CALICYLIN BINDING PROTEIN"/>
    <property type="match status" value="1"/>
</dbReference>
<accession>A0AAE0BB84</accession>
<reference evidence="3 4" key="1">
    <citation type="journal article" date="2015" name="Genome Biol. Evol.">
        <title>Comparative Genomics of a Bacterivorous Green Alga Reveals Evolutionary Causalities and Consequences of Phago-Mixotrophic Mode of Nutrition.</title>
        <authorList>
            <person name="Burns J.A."/>
            <person name="Paasch A."/>
            <person name="Narechania A."/>
            <person name="Kim E."/>
        </authorList>
    </citation>
    <scope>NUCLEOTIDE SEQUENCE [LARGE SCALE GENOMIC DNA]</scope>
    <source>
        <strain evidence="3 4">PLY_AMNH</strain>
    </source>
</reference>
<feature type="domain" description="CS" evidence="2">
    <location>
        <begin position="75"/>
        <end position="181"/>
    </location>
</feature>
<dbReference type="EMBL" id="LGRX02035917">
    <property type="protein sequence ID" value="KAK3232739.1"/>
    <property type="molecule type" value="Genomic_DNA"/>
</dbReference>
<organism evidence="3 4">
    <name type="scientific">Cymbomonas tetramitiformis</name>
    <dbReference type="NCBI Taxonomy" id="36881"/>
    <lineage>
        <taxon>Eukaryota</taxon>
        <taxon>Viridiplantae</taxon>
        <taxon>Chlorophyta</taxon>
        <taxon>Pyramimonadophyceae</taxon>
        <taxon>Pyramimonadales</taxon>
        <taxon>Pyramimonadaceae</taxon>
        <taxon>Cymbomonas</taxon>
    </lineage>
</organism>
<dbReference type="InterPro" id="IPR007052">
    <property type="entry name" value="CS_dom"/>
</dbReference>
<gene>
    <name evidence="3" type="ORF">CYMTET_56928</name>
</gene>
<sequence>MTSYDKWDKFVAELSDDDDDCAQIEPEQIEREPELPKPGVGKELSATGKIQPSGNRPGNARGNALSTNADYNFEFEINSFSWNEDSEPGNVIIEIPLTPIGQVLQEKVHFNFSEQSFQLSVQNEAKQTYRLVVAKFPAGGIIPSACSGEVRCAGGKTQTSSNKILVRLRKLQPDVIWGRLGDVAKEKKRPVITINDYSWSDGKQTCTIYIKVPEVHLLPQKQVKARFRELSFDLTVEDLNGKDYMFAITEFPMEVVVDECKYEVRENEVKIVLRKWAKTGWFKLTNLNGR</sequence>
<keyword evidence="4" id="KW-1185">Reference proteome</keyword>
<dbReference type="SUPFAM" id="SSF49764">
    <property type="entry name" value="HSP20-like chaperones"/>
    <property type="match status" value="2"/>
</dbReference>
<dbReference type="InterPro" id="IPR052289">
    <property type="entry name" value="Calcyclin-binding_UBL-bridge"/>
</dbReference>
<dbReference type="Proteomes" id="UP001190700">
    <property type="component" value="Unassembled WGS sequence"/>
</dbReference>
<dbReference type="PANTHER" id="PTHR13164:SF3">
    <property type="entry name" value="CALCYCLIN-BINDING PROTEIN"/>
    <property type="match status" value="1"/>
</dbReference>
<protein>
    <recommendedName>
        <fullName evidence="2">CS domain-containing protein</fullName>
    </recommendedName>
</protein>
<comment type="caution">
    <text evidence="3">The sequence shown here is derived from an EMBL/GenBank/DDBJ whole genome shotgun (WGS) entry which is preliminary data.</text>
</comment>
<dbReference type="Gene3D" id="2.60.40.790">
    <property type="match status" value="2"/>
</dbReference>
<name>A0AAE0BB84_9CHLO</name>
<dbReference type="InterPro" id="IPR008978">
    <property type="entry name" value="HSP20-like_chaperone"/>
</dbReference>
<evidence type="ECO:0000313" key="4">
    <source>
        <dbReference type="Proteomes" id="UP001190700"/>
    </source>
</evidence>
<dbReference type="AlphaFoldDB" id="A0AAE0BB84"/>
<dbReference type="PROSITE" id="PS51203">
    <property type="entry name" value="CS"/>
    <property type="match status" value="2"/>
</dbReference>
<proteinExistence type="predicted"/>
<evidence type="ECO:0000256" key="1">
    <source>
        <dbReference type="SAM" id="MobiDB-lite"/>
    </source>
</evidence>
<evidence type="ECO:0000313" key="3">
    <source>
        <dbReference type="EMBL" id="KAK3232739.1"/>
    </source>
</evidence>
<evidence type="ECO:0000259" key="2">
    <source>
        <dbReference type="PROSITE" id="PS51203"/>
    </source>
</evidence>